<proteinExistence type="predicted"/>
<name>A0ABY1Q467_9BACT</name>
<reference evidence="1 2" key="1">
    <citation type="submission" date="2017-05" db="EMBL/GenBank/DDBJ databases">
        <authorList>
            <person name="Varghese N."/>
            <person name="Submissions S."/>
        </authorList>
    </citation>
    <scope>NUCLEOTIDE SEQUENCE [LARGE SCALE GENOMIC DNA]</scope>
    <source>
        <strain evidence="1 2">DSM 25457</strain>
    </source>
</reference>
<organism evidence="1 2">
    <name type="scientific">Neorhodopirellula lusitana</name>
    <dbReference type="NCBI Taxonomy" id="445327"/>
    <lineage>
        <taxon>Bacteria</taxon>
        <taxon>Pseudomonadati</taxon>
        <taxon>Planctomycetota</taxon>
        <taxon>Planctomycetia</taxon>
        <taxon>Pirellulales</taxon>
        <taxon>Pirellulaceae</taxon>
        <taxon>Neorhodopirellula</taxon>
    </lineage>
</organism>
<evidence type="ECO:0000313" key="2">
    <source>
        <dbReference type="Proteomes" id="UP001158067"/>
    </source>
</evidence>
<evidence type="ECO:0000313" key="1">
    <source>
        <dbReference type="EMBL" id="SMP59120.1"/>
    </source>
</evidence>
<keyword evidence="2" id="KW-1185">Reference proteome</keyword>
<sequence>MAPGRIVFRIAMMREQVLGLPRSIRYAGVSCYAGVLIDSDGYR</sequence>
<accession>A0ABY1Q467</accession>
<gene>
    <name evidence="1" type="ORF">SAMN06265222_106169</name>
</gene>
<dbReference type="Proteomes" id="UP001158067">
    <property type="component" value="Unassembled WGS sequence"/>
</dbReference>
<dbReference type="EMBL" id="FXUG01000006">
    <property type="protein sequence ID" value="SMP59120.1"/>
    <property type="molecule type" value="Genomic_DNA"/>
</dbReference>
<comment type="caution">
    <text evidence="1">The sequence shown here is derived from an EMBL/GenBank/DDBJ whole genome shotgun (WGS) entry which is preliminary data.</text>
</comment>
<protein>
    <submittedName>
        <fullName evidence="1">Uncharacterized protein</fullName>
    </submittedName>
</protein>